<comment type="subcellular location">
    <subcellularLocation>
        <location evidence="1">Mitochondrion inner membrane</location>
    </subcellularLocation>
</comment>
<dbReference type="Pfam" id="PF04280">
    <property type="entry name" value="Tim44"/>
    <property type="match status" value="1"/>
</dbReference>
<evidence type="ECO:0000256" key="1">
    <source>
        <dbReference type="ARBA" id="ARBA00004273"/>
    </source>
</evidence>
<evidence type="ECO:0000313" key="9">
    <source>
        <dbReference type="EMBL" id="CEO98442.1"/>
    </source>
</evidence>
<comment type="similarity">
    <text evidence="2">Belongs to the Tim44 family.</text>
</comment>
<dbReference type="PANTHER" id="PTHR10721">
    <property type="entry name" value="MITOCHONDRIAL IMPORT INNER MEMBRANE TRANSLOCASE SUBUNIT TIM44"/>
    <property type="match status" value="1"/>
</dbReference>
<dbReference type="GO" id="GO:0051087">
    <property type="term" value="F:protein-folding chaperone binding"/>
    <property type="evidence" value="ECO:0007669"/>
    <property type="project" value="TreeGrafter"/>
</dbReference>
<keyword evidence="3" id="KW-0999">Mitochondrion inner membrane</keyword>
<reference evidence="10 12" key="2">
    <citation type="submission" date="2018-03" db="EMBL/GenBank/DDBJ databases">
        <authorList>
            <person name="Fogelqvist J."/>
        </authorList>
    </citation>
    <scope>NUCLEOTIDE SEQUENCE [LARGE SCALE GENOMIC DNA]</scope>
</reference>
<dbReference type="GO" id="GO:0005743">
    <property type="term" value="C:mitochondrial inner membrane"/>
    <property type="evidence" value="ECO:0007669"/>
    <property type="project" value="UniProtKB-SubCell"/>
</dbReference>
<dbReference type="EMBL" id="CDSF01000084">
    <property type="protein sequence ID" value="CEO98442.1"/>
    <property type="molecule type" value="Genomic_DNA"/>
</dbReference>
<geneLocation type="mitochondrion" evidence="10"/>
<evidence type="ECO:0000256" key="7">
    <source>
        <dbReference type="SAM" id="MobiDB-lite"/>
    </source>
</evidence>
<evidence type="ECO:0000256" key="3">
    <source>
        <dbReference type="ARBA" id="ARBA00022792"/>
    </source>
</evidence>
<dbReference type="OrthoDB" id="10265990at2759"/>
<gene>
    <name evidence="9" type="ORF">PBRA_006556</name>
    <name evidence="10" type="ORF">PLBR_LOCUS1741</name>
</gene>
<feature type="compositionally biased region" description="Basic and acidic residues" evidence="7">
    <location>
        <begin position="135"/>
        <end position="144"/>
    </location>
</feature>
<dbReference type="OMA" id="MFKESEM"/>
<feature type="domain" description="Tim44-like" evidence="8">
    <location>
        <begin position="242"/>
        <end position="390"/>
    </location>
</feature>
<sequence>MHAVRRAARRAASTSAGGNNSSSSKKAKKAAWSANEKIGAAIDAMRRQAAQAAESNATLKEAASTASTVKSKVASCWSSVMERVAPARDAVASATKPAREAMRFDQWSQTLRELTGDLFGSEAKTRPYSRRAKMEAMEKQREQSGDVEAPAAGPVSDSREVVLVRTRQGEWADKWDTFKRRVEGTDLYRSVANSTLAKSVGDAHAQFQDRVEDLRDMYDTTQNPVISTLRDGADELLGETDSGAALAAIRRLDPDFSLIAFMEEMEHYMVPRVVKAYLKGDLDTLQLACAGDAMAFMNASMRQRMAQGVYFDERILDVSHITFHDAKLVEGNDAVLVVTFMCQHVHCIRSADGTIVEGSEHDIRSTYYSWAVVRDMDNDEFNWRILDISITGIRALI</sequence>
<evidence type="ECO:0000313" key="11">
    <source>
        <dbReference type="Proteomes" id="UP000039324"/>
    </source>
</evidence>
<feature type="region of interest" description="Disordered" evidence="7">
    <location>
        <begin position="1"/>
        <end position="32"/>
    </location>
</feature>
<reference evidence="9 11" key="1">
    <citation type="submission" date="2015-02" db="EMBL/GenBank/DDBJ databases">
        <authorList>
            <person name="Chooi Y.-H."/>
        </authorList>
    </citation>
    <scope>NUCLEOTIDE SEQUENCE [LARGE SCALE GENOMIC DNA]</scope>
    <source>
        <strain evidence="9">E3</strain>
    </source>
</reference>
<dbReference type="InterPro" id="IPR039544">
    <property type="entry name" value="Tim44-like"/>
</dbReference>
<keyword evidence="11" id="KW-1185">Reference proteome</keyword>
<dbReference type="AlphaFoldDB" id="A0A0G4IT86"/>
<name>A0A0G4IT86_PLABS</name>
<evidence type="ECO:0000256" key="6">
    <source>
        <dbReference type="ARBA" id="ARBA00023136"/>
    </source>
</evidence>
<evidence type="ECO:0000256" key="5">
    <source>
        <dbReference type="ARBA" id="ARBA00023128"/>
    </source>
</evidence>
<dbReference type="InterPro" id="IPR032710">
    <property type="entry name" value="NTF2-like_dom_sf"/>
</dbReference>
<dbReference type="Proteomes" id="UP000039324">
    <property type="component" value="Unassembled WGS sequence"/>
</dbReference>
<feature type="compositionally biased region" description="Low complexity" evidence="7">
    <location>
        <begin position="10"/>
        <end position="32"/>
    </location>
</feature>
<proteinExistence type="inferred from homology"/>
<dbReference type="SUPFAM" id="SSF54427">
    <property type="entry name" value="NTF2-like"/>
    <property type="match status" value="1"/>
</dbReference>
<accession>A0A0G4IT86</accession>
<keyword evidence="6" id="KW-0472">Membrane</keyword>
<feature type="region of interest" description="Disordered" evidence="7">
    <location>
        <begin position="135"/>
        <end position="154"/>
    </location>
</feature>
<dbReference type="Gene3D" id="3.10.450.240">
    <property type="match status" value="1"/>
</dbReference>
<evidence type="ECO:0000313" key="12">
    <source>
        <dbReference type="Proteomes" id="UP000290189"/>
    </source>
</evidence>
<keyword evidence="4" id="KW-0809">Transit peptide</keyword>
<dbReference type="EMBL" id="OVEO01000002">
    <property type="protein sequence ID" value="SPQ94526.1"/>
    <property type="molecule type" value="Genomic_DNA"/>
</dbReference>
<protein>
    <recommendedName>
        <fullName evidence="8">Tim44-like domain-containing protein</fullName>
    </recommendedName>
</protein>
<dbReference type="InterPro" id="IPR007379">
    <property type="entry name" value="Tim44-like_dom"/>
</dbReference>
<dbReference type="PANTHER" id="PTHR10721:SF1">
    <property type="entry name" value="MITOCHONDRIAL IMPORT INNER MEMBRANE TRANSLOCASE SUBUNIT TIM44"/>
    <property type="match status" value="1"/>
</dbReference>
<dbReference type="Proteomes" id="UP000290189">
    <property type="component" value="Unassembled WGS sequence"/>
</dbReference>
<evidence type="ECO:0000256" key="4">
    <source>
        <dbReference type="ARBA" id="ARBA00022946"/>
    </source>
</evidence>
<dbReference type="SMART" id="SM00978">
    <property type="entry name" value="Tim44"/>
    <property type="match status" value="1"/>
</dbReference>
<organism evidence="9 11">
    <name type="scientific">Plasmodiophora brassicae</name>
    <name type="common">Clubroot disease agent</name>
    <dbReference type="NCBI Taxonomy" id="37360"/>
    <lineage>
        <taxon>Eukaryota</taxon>
        <taxon>Sar</taxon>
        <taxon>Rhizaria</taxon>
        <taxon>Endomyxa</taxon>
        <taxon>Phytomyxea</taxon>
        <taxon>Plasmodiophorida</taxon>
        <taxon>Plasmodiophoridae</taxon>
        <taxon>Plasmodiophora</taxon>
    </lineage>
</organism>
<dbReference type="GO" id="GO:0030150">
    <property type="term" value="P:protein import into mitochondrial matrix"/>
    <property type="evidence" value="ECO:0007669"/>
    <property type="project" value="TreeGrafter"/>
</dbReference>
<keyword evidence="5 10" id="KW-0496">Mitochondrion</keyword>
<evidence type="ECO:0000256" key="2">
    <source>
        <dbReference type="ARBA" id="ARBA00009597"/>
    </source>
</evidence>
<dbReference type="STRING" id="37360.A0A0G4IT86"/>
<evidence type="ECO:0000313" key="10">
    <source>
        <dbReference type="EMBL" id="SPQ94526.1"/>
    </source>
</evidence>
<evidence type="ECO:0000259" key="8">
    <source>
        <dbReference type="SMART" id="SM00978"/>
    </source>
</evidence>